<dbReference type="AlphaFoldDB" id="A0AAV7RIP1"/>
<dbReference type="Proteomes" id="UP001066276">
    <property type="component" value="Chromosome 5"/>
</dbReference>
<evidence type="ECO:0000313" key="2">
    <source>
        <dbReference type="EMBL" id="KAJ1151853.1"/>
    </source>
</evidence>
<reference evidence="2" key="1">
    <citation type="journal article" date="2022" name="bioRxiv">
        <title>Sequencing and chromosome-scale assembly of the giantPleurodeles waltlgenome.</title>
        <authorList>
            <person name="Brown T."/>
            <person name="Elewa A."/>
            <person name="Iarovenko S."/>
            <person name="Subramanian E."/>
            <person name="Araus A.J."/>
            <person name="Petzold A."/>
            <person name="Susuki M."/>
            <person name="Suzuki K.-i.T."/>
            <person name="Hayashi T."/>
            <person name="Toyoda A."/>
            <person name="Oliveira C."/>
            <person name="Osipova E."/>
            <person name="Leigh N.D."/>
            <person name="Simon A."/>
            <person name="Yun M.H."/>
        </authorList>
    </citation>
    <scope>NUCLEOTIDE SEQUENCE</scope>
    <source>
        <strain evidence="2">20211129_DDA</strain>
        <tissue evidence="2">Liver</tissue>
    </source>
</reference>
<organism evidence="2 3">
    <name type="scientific">Pleurodeles waltl</name>
    <name type="common">Iberian ribbed newt</name>
    <dbReference type="NCBI Taxonomy" id="8319"/>
    <lineage>
        <taxon>Eukaryota</taxon>
        <taxon>Metazoa</taxon>
        <taxon>Chordata</taxon>
        <taxon>Craniata</taxon>
        <taxon>Vertebrata</taxon>
        <taxon>Euteleostomi</taxon>
        <taxon>Amphibia</taxon>
        <taxon>Batrachia</taxon>
        <taxon>Caudata</taxon>
        <taxon>Salamandroidea</taxon>
        <taxon>Salamandridae</taxon>
        <taxon>Pleurodelinae</taxon>
        <taxon>Pleurodeles</taxon>
    </lineage>
</organism>
<evidence type="ECO:0000313" key="3">
    <source>
        <dbReference type="Proteomes" id="UP001066276"/>
    </source>
</evidence>
<evidence type="ECO:0000256" key="1">
    <source>
        <dbReference type="SAM" id="MobiDB-lite"/>
    </source>
</evidence>
<proteinExistence type="predicted"/>
<name>A0AAV7RIP1_PLEWA</name>
<accession>A0AAV7RIP1</accession>
<comment type="caution">
    <text evidence="2">The sequence shown here is derived from an EMBL/GenBank/DDBJ whole genome shotgun (WGS) entry which is preliminary data.</text>
</comment>
<protein>
    <submittedName>
        <fullName evidence="2">Uncharacterized protein</fullName>
    </submittedName>
</protein>
<gene>
    <name evidence="2" type="ORF">NDU88_004632</name>
</gene>
<feature type="region of interest" description="Disordered" evidence="1">
    <location>
        <begin position="69"/>
        <end position="163"/>
    </location>
</feature>
<dbReference type="EMBL" id="JANPWB010000009">
    <property type="protein sequence ID" value="KAJ1151853.1"/>
    <property type="molecule type" value="Genomic_DNA"/>
</dbReference>
<keyword evidence="3" id="KW-1185">Reference proteome</keyword>
<sequence length="179" mass="19345">MFLSGLLPAAFYELIVSFTSFSLNVFHLYFSVAHPRGALLLGPPPLLNVASCSPLFPGVRSQGSVHTGLLRSLQPTPGPGAAQSRLPGRPDSPSPPHQDLNRRGRPIRSRRSSRDPGLTQDPGSTWQGRPQVHPGASGPIPGPRSFRITDGDRTASRVRSQPSGRLRLMCRPEVARFSV</sequence>